<dbReference type="EMBL" id="LBZW01000013">
    <property type="protein sequence ID" value="KKR79278.1"/>
    <property type="molecule type" value="Genomic_DNA"/>
</dbReference>
<accession>A0A0G0TQL0</accession>
<dbReference type="InterPro" id="IPR011991">
    <property type="entry name" value="ArsR-like_HTH"/>
</dbReference>
<name>A0A0G0TQL0_9BACT</name>
<dbReference type="SUPFAM" id="SSF52540">
    <property type="entry name" value="P-loop containing nucleoside triphosphate hydrolases"/>
    <property type="match status" value="1"/>
</dbReference>
<dbReference type="CDD" id="cd00090">
    <property type="entry name" value="HTH_ARSR"/>
    <property type="match status" value="1"/>
</dbReference>
<proteinExistence type="predicted"/>
<dbReference type="PANTHER" id="PTHR43566:SF1">
    <property type="entry name" value="AAA+ ATPASE DOMAIN-CONTAINING PROTEIN"/>
    <property type="match status" value="1"/>
</dbReference>
<dbReference type="InterPro" id="IPR011335">
    <property type="entry name" value="Restrct_endonuc-II-like"/>
</dbReference>
<dbReference type="Pfam" id="PF13173">
    <property type="entry name" value="AAA_14"/>
    <property type="match status" value="1"/>
</dbReference>
<dbReference type="SUPFAM" id="SSF52980">
    <property type="entry name" value="Restriction endonuclease-like"/>
    <property type="match status" value="1"/>
</dbReference>
<dbReference type="SMART" id="SM00382">
    <property type="entry name" value="AAA"/>
    <property type="match status" value="1"/>
</dbReference>
<keyword evidence="1" id="KW-0238">DNA-binding</keyword>
<evidence type="ECO:0000256" key="1">
    <source>
        <dbReference type="ARBA" id="ARBA00023125"/>
    </source>
</evidence>
<dbReference type="PANTHER" id="PTHR43566">
    <property type="entry name" value="CONSERVED PROTEIN"/>
    <property type="match status" value="1"/>
</dbReference>
<dbReference type="Pfam" id="PF13635">
    <property type="entry name" value="DUF4143"/>
    <property type="match status" value="1"/>
</dbReference>
<dbReference type="InterPro" id="IPR027417">
    <property type="entry name" value="P-loop_NTPase"/>
</dbReference>
<dbReference type="InterPro" id="IPR041682">
    <property type="entry name" value="AAA_14"/>
</dbReference>
<feature type="domain" description="AAA+ ATPase" evidence="2">
    <location>
        <begin position="18"/>
        <end position="138"/>
    </location>
</feature>
<dbReference type="AlphaFoldDB" id="A0A0G0TQL0"/>
<gene>
    <name evidence="3" type="ORF">UU24_C0013G0010</name>
</gene>
<reference evidence="3 4" key="1">
    <citation type="journal article" date="2015" name="Nature">
        <title>rRNA introns, odd ribosomes, and small enigmatic genomes across a large radiation of phyla.</title>
        <authorList>
            <person name="Brown C.T."/>
            <person name="Hug L.A."/>
            <person name="Thomas B.C."/>
            <person name="Sharon I."/>
            <person name="Castelle C.J."/>
            <person name="Singh A."/>
            <person name="Wilkins M.J."/>
            <person name="Williams K.H."/>
            <person name="Banfield J.F."/>
        </authorList>
    </citation>
    <scope>NUCLEOTIDE SEQUENCE [LARGE SCALE GENOMIC DNA]</scope>
</reference>
<dbReference type="GO" id="GO:0003677">
    <property type="term" value="F:DNA binding"/>
    <property type="evidence" value="ECO:0007669"/>
    <property type="project" value="UniProtKB-KW"/>
</dbReference>
<dbReference type="InterPro" id="IPR025420">
    <property type="entry name" value="DUF4143"/>
</dbReference>
<dbReference type="InterPro" id="IPR003593">
    <property type="entry name" value="AAA+_ATPase"/>
</dbReference>
<evidence type="ECO:0000259" key="2">
    <source>
        <dbReference type="SMART" id="SM00382"/>
    </source>
</evidence>
<organism evidence="3 4">
    <name type="scientific">Candidatus Nomurabacteria bacterium GW2011_GWA2_40_9</name>
    <dbReference type="NCBI Taxonomy" id="1618734"/>
    <lineage>
        <taxon>Bacteria</taxon>
        <taxon>Candidatus Nomuraibacteriota</taxon>
    </lineage>
</organism>
<dbReference type="InterPro" id="IPR036390">
    <property type="entry name" value="WH_DNA-bd_sf"/>
</dbReference>
<dbReference type="Gene3D" id="3.40.50.300">
    <property type="entry name" value="P-loop containing nucleotide triphosphate hydrolases"/>
    <property type="match status" value="1"/>
</dbReference>
<dbReference type="SUPFAM" id="SSF46785">
    <property type="entry name" value="Winged helix' DNA-binding domain"/>
    <property type="match status" value="1"/>
</dbReference>
<dbReference type="Proteomes" id="UP000034749">
    <property type="component" value="Unassembled WGS sequence"/>
</dbReference>
<protein>
    <recommendedName>
        <fullName evidence="2">AAA+ ATPase domain-containing protein</fullName>
    </recommendedName>
</protein>
<comment type="caution">
    <text evidence="3">The sequence shown here is derived from an EMBL/GenBank/DDBJ whole genome shotgun (WGS) entry which is preliminary data.</text>
</comment>
<evidence type="ECO:0000313" key="3">
    <source>
        <dbReference type="EMBL" id="KKR79278.1"/>
    </source>
</evidence>
<evidence type="ECO:0000313" key="4">
    <source>
        <dbReference type="Proteomes" id="UP000034749"/>
    </source>
</evidence>
<sequence length="375" mass="43235">MLLITRKITDEFKSKLFKGKVVIIYGPRQSGKTTFIKNLCKDYKNAKYINCDDPENAEYLHPRGAAQLKNFFGNTNLVILDEAQKVKDIGLTLKIIVDTYKDIQIIATGSSAFDLEDKLAEPLTGRHYDFMMFPFSFEELENSGLSSDIEQRIIYGSYPEVVFPKEGDTPLERILSISNDYMLKDILAFEGIRKSDILRKLLKVLAYQMSGEISFREISENFGMSVQTIQNYVEILEKAFIIFMLPPYGGNPRIALRRTKKIYFYDTGLRNAIINNFDSLSVRPDKGALFENYIVSEFYKKNINNKEFKNLFFYRSYNGEEIDIITQKGGKLFGYECKYKNDSDLIKKSINAPIQKVEVITKLNFKKFLLPKSNG</sequence>